<accession>A0A1D9QB79</accession>
<dbReference type="InterPro" id="IPR021054">
    <property type="entry name" value="Cell_wall_mannoprotein_1"/>
</dbReference>
<reference evidence="3" key="1">
    <citation type="journal article" date="2017" name="Genome Biol. Evol.">
        <title>The complete genome sequence of the phytopathogenic fungus Sclerotinia sclerotiorum reveals insights into the genome architecture of broad host range pathogens.</title>
        <authorList>
            <person name="Derbyshire M."/>
            <person name="Denton-Giles M."/>
            <person name="Hegedus D."/>
            <person name="Seifbarghy S."/>
            <person name="Rollins J."/>
            <person name="van Kan J."/>
            <person name="Seidl M.F."/>
            <person name="Faino L."/>
            <person name="Mbengue M."/>
            <person name="Navaud O."/>
            <person name="Raffaele S."/>
            <person name="Hammond-Kosack K."/>
            <person name="Heard S."/>
            <person name="Oliver R."/>
        </authorList>
    </citation>
    <scope>NUCLEOTIDE SEQUENCE [LARGE SCALE GENOMIC DNA]</scope>
    <source>
        <strain evidence="3">ATCC 18683 / 1980 / Ss-1</strain>
    </source>
</reference>
<sequence>MLSLKTLITYLTTISISISIPTTASAAPQPALPNQNLVTPNTLITDINTISQHIQSLTHTLTTQHNKLLTAAPLSLKFAAIHASTTKAYIDAQVAKTANPTDSSRIVEFTYSNVGVEVPEAIRVLKSKKEDFSHVGLSSIVLVGLKLLRHDYERFSEALLAKLAPDVRDRADEMIAVIDKAFQDGIDYFSS</sequence>
<feature type="signal peptide" evidence="1">
    <location>
        <begin position="1"/>
        <end position="26"/>
    </location>
</feature>
<protein>
    <submittedName>
        <fullName evidence="2">Uncharacterized protein</fullName>
    </submittedName>
</protein>
<dbReference type="Gene3D" id="1.20.1280.140">
    <property type="match status" value="1"/>
</dbReference>
<dbReference type="AlphaFoldDB" id="A0A1D9QB79"/>
<evidence type="ECO:0000256" key="1">
    <source>
        <dbReference type="SAM" id="SignalP"/>
    </source>
</evidence>
<gene>
    <name evidence="2" type="ORF">sscle_09g069090</name>
</gene>
<dbReference type="RefSeq" id="XP_001588445.1">
    <property type="nucleotide sequence ID" value="XM_001588395.1"/>
</dbReference>
<dbReference type="Pfam" id="PF12296">
    <property type="entry name" value="HsbA"/>
    <property type="match status" value="1"/>
</dbReference>
<name>A0A1D9QB79_SCLS1</name>
<evidence type="ECO:0000313" key="2">
    <source>
        <dbReference type="EMBL" id="APA12139.1"/>
    </source>
</evidence>
<dbReference type="KEGG" id="ssl:SS1G_10892"/>
<organism evidence="2 3">
    <name type="scientific">Sclerotinia sclerotiorum (strain ATCC 18683 / 1980 / Ss-1)</name>
    <name type="common">White mold</name>
    <name type="synonym">Whetzelinia sclerotiorum</name>
    <dbReference type="NCBI Taxonomy" id="665079"/>
    <lineage>
        <taxon>Eukaryota</taxon>
        <taxon>Fungi</taxon>
        <taxon>Dikarya</taxon>
        <taxon>Ascomycota</taxon>
        <taxon>Pezizomycotina</taxon>
        <taxon>Leotiomycetes</taxon>
        <taxon>Helotiales</taxon>
        <taxon>Sclerotiniaceae</taxon>
        <taxon>Sclerotinia</taxon>
    </lineage>
</organism>
<dbReference type="EMBL" id="CP017822">
    <property type="protein sequence ID" value="APA12139.1"/>
    <property type="molecule type" value="Genomic_DNA"/>
</dbReference>
<dbReference type="PANTHER" id="PTHR38123">
    <property type="entry name" value="CELL WALL SERINE-THREONINE-RICH GALACTOMANNOPROTEIN MP1 (AFU_ORTHOLOGUE AFUA_4G03240)"/>
    <property type="match status" value="1"/>
</dbReference>
<dbReference type="VEuPathDB" id="FungiDB:sscle_09g069090"/>
<dbReference type="PANTHER" id="PTHR38123:SF5">
    <property type="entry name" value="CELL WALL GALACTOMANNOPROTEIN"/>
    <property type="match status" value="1"/>
</dbReference>
<feature type="chain" id="PRO_5010550420" evidence="1">
    <location>
        <begin position="27"/>
        <end position="191"/>
    </location>
</feature>
<proteinExistence type="predicted"/>
<evidence type="ECO:0000313" key="3">
    <source>
        <dbReference type="Proteomes" id="UP000177798"/>
    </source>
</evidence>
<keyword evidence="1" id="KW-0732">Signal</keyword>
<dbReference type="OrthoDB" id="2422134at2759"/>
<dbReference type="Proteomes" id="UP000177798">
    <property type="component" value="Chromosome 9"/>
</dbReference>
<dbReference type="OMA" id="NIHGVIQ"/>